<protein>
    <submittedName>
        <fullName evidence="3">Lipid-binding SYLF domain-containing protein</fullName>
    </submittedName>
</protein>
<keyword evidence="4" id="KW-1185">Reference proteome</keyword>
<organism evidence="3 4">
    <name type="scientific">Robiginitalea aurantiaca</name>
    <dbReference type="NCBI Taxonomy" id="3056915"/>
    <lineage>
        <taxon>Bacteria</taxon>
        <taxon>Pseudomonadati</taxon>
        <taxon>Bacteroidota</taxon>
        <taxon>Flavobacteriia</taxon>
        <taxon>Flavobacteriales</taxon>
        <taxon>Flavobacteriaceae</taxon>
        <taxon>Robiginitalea</taxon>
    </lineage>
</organism>
<proteinExistence type="predicted"/>
<gene>
    <name evidence="3" type="ORF">QU605_04315</name>
</gene>
<feature type="signal peptide" evidence="1">
    <location>
        <begin position="1"/>
        <end position="22"/>
    </location>
</feature>
<accession>A0ABT7WCN5</accession>
<dbReference type="Pfam" id="PF04366">
    <property type="entry name" value="Ysc84"/>
    <property type="match status" value="1"/>
</dbReference>
<keyword evidence="1" id="KW-0732">Signal</keyword>
<feature type="domain" description="Ysc84 actin-binding" evidence="2">
    <location>
        <begin position="94"/>
        <end position="172"/>
    </location>
</feature>
<evidence type="ECO:0000259" key="2">
    <source>
        <dbReference type="Pfam" id="PF04366"/>
    </source>
</evidence>
<evidence type="ECO:0000313" key="3">
    <source>
        <dbReference type="EMBL" id="MDM9630680.1"/>
    </source>
</evidence>
<evidence type="ECO:0000256" key="1">
    <source>
        <dbReference type="SAM" id="SignalP"/>
    </source>
</evidence>
<sequence length="177" mass="18525">MKKIKFVITLLLVGSIGLTASAQSKKDQKIIEDAKAAVATLTKENPDLKNFFNKSAGAAVFPNVGKGGFIVGGASGNGVLYENGKIVGMTSLKELTVGFQAGGEAITEVVFFETQADVDKFKEENFEFGAGVSATALKSGASLNKEFSDGVAVFTYTKGGLMGDVSVGGQKFKYDPF</sequence>
<dbReference type="RefSeq" id="WP_289724049.1">
    <property type="nucleotide sequence ID" value="NZ_JAUDUY010000002.1"/>
</dbReference>
<comment type="caution">
    <text evidence="3">The sequence shown here is derived from an EMBL/GenBank/DDBJ whole genome shotgun (WGS) entry which is preliminary data.</text>
</comment>
<name>A0ABT7WCN5_9FLAO</name>
<dbReference type="Proteomes" id="UP001174839">
    <property type="component" value="Unassembled WGS sequence"/>
</dbReference>
<reference evidence="3" key="1">
    <citation type="submission" date="2023-06" db="EMBL/GenBank/DDBJ databases">
        <title>Robiginitalea aurantiacus sp. nov. and Algoriphagus sediminis sp. nov., isolated from coastal sediment.</title>
        <authorList>
            <person name="Zhou Z.Y."/>
            <person name="An J."/>
            <person name="Jia Y.W."/>
            <person name="Du Z.J."/>
        </authorList>
    </citation>
    <scope>NUCLEOTIDE SEQUENCE</scope>
    <source>
        <strain evidence="3">M39</strain>
    </source>
</reference>
<dbReference type="InterPro" id="IPR007461">
    <property type="entry name" value="Ysc84_actin-binding"/>
</dbReference>
<dbReference type="EMBL" id="JAUDUY010000002">
    <property type="protein sequence ID" value="MDM9630680.1"/>
    <property type="molecule type" value="Genomic_DNA"/>
</dbReference>
<dbReference type="CDD" id="cd11524">
    <property type="entry name" value="SYLF"/>
    <property type="match status" value="1"/>
</dbReference>
<feature type="chain" id="PRO_5046627268" evidence="1">
    <location>
        <begin position="23"/>
        <end position="177"/>
    </location>
</feature>
<evidence type="ECO:0000313" key="4">
    <source>
        <dbReference type="Proteomes" id="UP001174839"/>
    </source>
</evidence>